<dbReference type="Pfam" id="PF00067">
    <property type="entry name" value="p450"/>
    <property type="match status" value="1"/>
</dbReference>
<evidence type="ECO:0000256" key="7">
    <source>
        <dbReference type="ARBA" id="ARBA00022824"/>
    </source>
</evidence>
<dbReference type="GO" id="GO:0016712">
    <property type="term" value="F:oxidoreductase activity, acting on paired donors, with incorporation or reduction of molecular oxygen, reduced flavin or flavoprotein as one donor, and incorporation of one atom of oxygen"/>
    <property type="evidence" value="ECO:0007669"/>
    <property type="project" value="UniProtKB-EC"/>
</dbReference>
<dbReference type="InterPro" id="IPR001128">
    <property type="entry name" value="Cyt_P450"/>
</dbReference>
<keyword evidence="10 13" id="KW-0408">Iron</keyword>
<evidence type="ECO:0000256" key="5">
    <source>
        <dbReference type="ARBA" id="ARBA00022617"/>
    </source>
</evidence>
<keyword evidence="9 14" id="KW-0560">Oxidoreductase</keyword>
<dbReference type="GO" id="GO:0008392">
    <property type="term" value="F:arachidonate epoxygenase activity"/>
    <property type="evidence" value="ECO:0007669"/>
    <property type="project" value="TreeGrafter"/>
</dbReference>
<keyword evidence="16" id="KW-1133">Transmembrane helix</keyword>
<feature type="binding site" description="axial binding residue" evidence="13">
    <location>
        <position position="439"/>
    </location>
    <ligand>
        <name>heme</name>
        <dbReference type="ChEBI" id="CHEBI:30413"/>
    </ligand>
    <ligandPart>
        <name>Fe</name>
        <dbReference type="ChEBI" id="CHEBI:18248"/>
    </ligandPart>
</feature>
<dbReference type="PROSITE" id="PS00086">
    <property type="entry name" value="CYTOCHROME_P450"/>
    <property type="match status" value="1"/>
</dbReference>
<dbReference type="GO" id="GO:0005506">
    <property type="term" value="F:iron ion binding"/>
    <property type="evidence" value="ECO:0007669"/>
    <property type="project" value="UniProtKB-UniRule"/>
</dbReference>
<comment type="function">
    <text evidence="15">Cytochromes P450 are a group of heme-thiolate monooxygenases.</text>
</comment>
<accession>A0A6P3FJP5</accession>
<evidence type="ECO:0000256" key="9">
    <source>
        <dbReference type="ARBA" id="ARBA00023002"/>
    </source>
</evidence>
<dbReference type="InParanoid" id="A0A6P3FJP5"/>
<dbReference type="FunFam" id="1.10.630.10:FF:000238">
    <property type="entry name" value="Cytochrome P450 2A6"/>
    <property type="match status" value="1"/>
</dbReference>
<evidence type="ECO:0000256" key="11">
    <source>
        <dbReference type="ARBA" id="ARBA00023033"/>
    </source>
</evidence>
<keyword evidence="17" id="KW-1185">Reference proteome</keyword>
<dbReference type="InterPro" id="IPR002401">
    <property type="entry name" value="Cyt_P450_E_grp-I"/>
</dbReference>
<dbReference type="PRINTS" id="PR01684">
    <property type="entry name" value="EP450ICYP2A"/>
</dbReference>
<dbReference type="InterPro" id="IPR036396">
    <property type="entry name" value="Cyt_P450_sf"/>
</dbReference>
<dbReference type="OMA" id="QLYEIFY"/>
<dbReference type="GO" id="GO:0009804">
    <property type="term" value="P:coumarin metabolic process"/>
    <property type="evidence" value="ECO:0007669"/>
    <property type="project" value="TreeGrafter"/>
</dbReference>
<dbReference type="GO" id="GO:0019373">
    <property type="term" value="P:epoxygenase P450 pathway"/>
    <property type="evidence" value="ECO:0007669"/>
    <property type="project" value="TreeGrafter"/>
</dbReference>
<evidence type="ECO:0000256" key="4">
    <source>
        <dbReference type="ARBA" id="ARBA00010617"/>
    </source>
</evidence>
<keyword evidence="5 13" id="KW-0349">Heme</keyword>
<keyword evidence="12 16" id="KW-0472">Membrane</keyword>
<evidence type="ECO:0000256" key="3">
    <source>
        <dbReference type="ARBA" id="ARBA00004406"/>
    </source>
</evidence>
<evidence type="ECO:0000256" key="1">
    <source>
        <dbReference type="ARBA" id="ARBA00001971"/>
    </source>
</evidence>
<protein>
    <recommendedName>
        <fullName evidence="15">Cytochrome P450</fullName>
        <ecNumber evidence="15">1.14.14.1</ecNumber>
    </recommendedName>
</protein>
<dbReference type="PRINTS" id="PR00463">
    <property type="entry name" value="EP450I"/>
</dbReference>
<dbReference type="Gene3D" id="1.10.630.10">
    <property type="entry name" value="Cytochrome P450"/>
    <property type="match status" value="1"/>
</dbReference>
<gene>
    <name evidence="18" type="primary">LOC101564464</name>
</gene>
<comment type="subcellular location">
    <subcellularLocation>
        <location evidence="3 15">Endoplasmic reticulum membrane</location>
        <topology evidence="3">Peripheral membrane protein</topology>
    </subcellularLocation>
    <subcellularLocation>
        <location evidence="2 15">Microsome membrane</location>
        <topology evidence="2">Peripheral membrane protein</topology>
    </subcellularLocation>
</comment>
<dbReference type="SUPFAM" id="SSF48264">
    <property type="entry name" value="Cytochrome P450"/>
    <property type="match status" value="1"/>
</dbReference>
<comment type="catalytic activity">
    <reaction evidence="15">
        <text>an organic molecule + reduced [NADPH--hemoprotein reductase] + O2 = an alcohol + oxidized [NADPH--hemoprotein reductase] + H2O + H(+)</text>
        <dbReference type="Rhea" id="RHEA:17149"/>
        <dbReference type="Rhea" id="RHEA-COMP:11964"/>
        <dbReference type="Rhea" id="RHEA-COMP:11965"/>
        <dbReference type="ChEBI" id="CHEBI:15377"/>
        <dbReference type="ChEBI" id="CHEBI:15378"/>
        <dbReference type="ChEBI" id="CHEBI:15379"/>
        <dbReference type="ChEBI" id="CHEBI:30879"/>
        <dbReference type="ChEBI" id="CHEBI:57618"/>
        <dbReference type="ChEBI" id="CHEBI:58210"/>
        <dbReference type="ChEBI" id="CHEBI:142491"/>
        <dbReference type="EC" id="1.14.14.1"/>
    </reaction>
</comment>
<dbReference type="AlphaFoldDB" id="A0A6P3FJP5"/>
<evidence type="ECO:0000256" key="2">
    <source>
        <dbReference type="ARBA" id="ARBA00004174"/>
    </source>
</evidence>
<sequence length="494" mass="56963">MLASGVLLVTLVACLSIMALMSVWKQRKFWGKLPPGPIPLPFIGNYLQLNTKKMYICLMKMSKKYGPVFTIYLGLRRVVVLCGYDIIKEALVDQAEDFSGRGEQVTFNRLFQGYGVTFSNGERSKQLRRFSIATLRDFGVGKRSVEERIKEEAGYLVQAFQATRGAFIDPTFYLSKSVSNIINSIVFGDRFDYEDNEFLSLLQMTTVVKKFIASPLGQLYEIFYSVMKYLPGPQQKAFQGMQQLENYMIKKVEQNQRTLDPNAPRDFIDSFLIRIQQEKKNPNTEFHMKNLVMTILSLFFAGTETVSSTLRFGLLLFAKHPDVEAKVREEIDRVIGRNRQPQFEDRMKMPYTEAVIHEIQRFANFAPMGIPRRITKDTTLRDFFIPKGTEVFPMLGSVLTDCNFFSNPEEFNPQHFLDEKGQFKKSDGFIPFSIGKRNCFGEGLTRMELFLFFTIIIQNFRFKSSPAPEDIYVAPKPLGFTRMTPDYTMSFLPR</sequence>
<comment type="cofactor">
    <cofactor evidence="1 13 15">
        <name>heme</name>
        <dbReference type="ChEBI" id="CHEBI:30413"/>
    </cofactor>
</comment>
<evidence type="ECO:0000256" key="8">
    <source>
        <dbReference type="ARBA" id="ARBA00022848"/>
    </source>
</evidence>
<dbReference type="PANTHER" id="PTHR24300">
    <property type="entry name" value="CYTOCHROME P450 508A4-RELATED"/>
    <property type="match status" value="1"/>
</dbReference>
<comment type="similarity">
    <text evidence="4 14">Belongs to the cytochrome P450 family.</text>
</comment>
<dbReference type="GeneID" id="101564464"/>
<proteinExistence type="inferred from homology"/>
<evidence type="ECO:0000256" key="14">
    <source>
        <dbReference type="RuleBase" id="RU000461"/>
    </source>
</evidence>
<dbReference type="PANTHER" id="PTHR24300:SF103">
    <property type="entry name" value="CYTOCHROME P450-RELATED"/>
    <property type="match status" value="1"/>
</dbReference>
<dbReference type="GO" id="GO:0005789">
    <property type="term" value="C:endoplasmic reticulum membrane"/>
    <property type="evidence" value="ECO:0007669"/>
    <property type="project" value="UniProtKB-SubCell"/>
</dbReference>
<keyword evidence="8 15" id="KW-0492">Microsome</keyword>
<dbReference type="InterPro" id="IPR050182">
    <property type="entry name" value="Cytochrome_P450_fam2"/>
</dbReference>
<keyword evidence="16" id="KW-0812">Transmembrane</keyword>
<evidence type="ECO:0000256" key="10">
    <source>
        <dbReference type="ARBA" id="ARBA00023004"/>
    </source>
</evidence>
<dbReference type="InterPro" id="IPR017972">
    <property type="entry name" value="Cyt_P450_CS"/>
</dbReference>
<keyword evidence="11 14" id="KW-0503">Monooxygenase</keyword>
<keyword evidence="6 13" id="KW-0479">Metal-binding</keyword>
<dbReference type="EC" id="1.14.14.1" evidence="15"/>
<name>A0A6P3FJP5_OCTDE</name>
<evidence type="ECO:0000313" key="17">
    <source>
        <dbReference type="Proteomes" id="UP000515203"/>
    </source>
</evidence>
<dbReference type="OrthoDB" id="2789670at2759"/>
<dbReference type="Proteomes" id="UP000515203">
    <property type="component" value="Unplaced"/>
</dbReference>
<dbReference type="InterPro" id="IPR008067">
    <property type="entry name" value="Cyt_P450_E_grp-I_CYP2A-like"/>
</dbReference>
<evidence type="ECO:0000256" key="6">
    <source>
        <dbReference type="ARBA" id="ARBA00022723"/>
    </source>
</evidence>
<evidence type="ECO:0000313" key="18">
    <source>
        <dbReference type="RefSeq" id="XP_004648696.1"/>
    </source>
</evidence>
<feature type="transmembrane region" description="Helical" evidence="16">
    <location>
        <begin position="6"/>
        <end position="24"/>
    </location>
</feature>
<reference evidence="18" key="1">
    <citation type="submission" date="2025-08" db="UniProtKB">
        <authorList>
            <consortium name="RefSeq"/>
        </authorList>
    </citation>
    <scope>IDENTIFICATION</scope>
</reference>
<evidence type="ECO:0000256" key="15">
    <source>
        <dbReference type="RuleBase" id="RU368053"/>
    </source>
</evidence>
<evidence type="ECO:0000256" key="16">
    <source>
        <dbReference type="SAM" id="Phobius"/>
    </source>
</evidence>
<evidence type="ECO:0000256" key="13">
    <source>
        <dbReference type="PIRSR" id="PIRSR602401-1"/>
    </source>
</evidence>
<dbReference type="GO" id="GO:0006805">
    <property type="term" value="P:xenobiotic metabolic process"/>
    <property type="evidence" value="ECO:0007669"/>
    <property type="project" value="TreeGrafter"/>
</dbReference>
<keyword evidence="7 15" id="KW-0256">Endoplasmic reticulum</keyword>
<evidence type="ECO:0000256" key="12">
    <source>
        <dbReference type="ARBA" id="ARBA00023136"/>
    </source>
</evidence>
<dbReference type="RefSeq" id="XP_004648696.1">
    <property type="nucleotide sequence ID" value="XM_004648639.2"/>
</dbReference>
<dbReference type="PRINTS" id="PR00385">
    <property type="entry name" value="P450"/>
</dbReference>
<organism evidence="17 18">
    <name type="scientific">Octodon degus</name>
    <name type="common">Degu</name>
    <name type="synonym">Sciurus degus</name>
    <dbReference type="NCBI Taxonomy" id="10160"/>
    <lineage>
        <taxon>Eukaryota</taxon>
        <taxon>Metazoa</taxon>
        <taxon>Chordata</taxon>
        <taxon>Craniata</taxon>
        <taxon>Vertebrata</taxon>
        <taxon>Euteleostomi</taxon>
        <taxon>Mammalia</taxon>
        <taxon>Eutheria</taxon>
        <taxon>Euarchontoglires</taxon>
        <taxon>Glires</taxon>
        <taxon>Rodentia</taxon>
        <taxon>Hystricomorpha</taxon>
        <taxon>Octodontidae</taxon>
        <taxon>Octodon</taxon>
    </lineage>
</organism>
<dbReference type="GO" id="GO:0020037">
    <property type="term" value="F:heme binding"/>
    <property type="evidence" value="ECO:0007669"/>
    <property type="project" value="UniProtKB-UniRule"/>
</dbReference>